<evidence type="ECO:0000256" key="1">
    <source>
        <dbReference type="SAM" id="MobiDB-lite"/>
    </source>
</evidence>
<sequence length="232" mass="23834">MSLPRLAHRATGQAAERPDRLLPLTPARATTTATNIAIVVVVVVVTTQTLVATPTPLGATAAAAGDQGAEVDAAGVAVPDAGAKHHEQYEAQDDGQADVDLGPGGGRGVGLSEGLFLLDQHDGPVVLRHDGGVEVASRRGQGQGHVHLGPARLQDLPPHRPGVEAAREGDGEFVGRRGGDGLVHQERRGHVVVIPGFKIDPSLGRHRGVLASAAALQSGNAPWPLEPPDMAL</sequence>
<feature type="region of interest" description="Disordered" evidence="1">
    <location>
        <begin position="1"/>
        <end position="21"/>
    </location>
</feature>
<accession>A0A4P7NF34</accession>
<dbReference type="Proteomes" id="UP000294847">
    <property type="component" value="Chromosome 4"/>
</dbReference>
<gene>
    <name evidence="2" type="ORF">PoMZ_07426</name>
</gene>
<proteinExistence type="predicted"/>
<organism evidence="2 3">
    <name type="scientific">Pyricularia oryzae</name>
    <name type="common">Rice blast fungus</name>
    <name type="synonym">Magnaporthe oryzae</name>
    <dbReference type="NCBI Taxonomy" id="318829"/>
    <lineage>
        <taxon>Eukaryota</taxon>
        <taxon>Fungi</taxon>
        <taxon>Dikarya</taxon>
        <taxon>Ascomycota</taxon>
        <taxon>Pezizomycotina</taxon>
        <taxon>Sordariomycetes</taxon>
        <taxon>Sordariomycetidae</taxon>
        <taxon>Magnaporthales</taxon>
        <taxon>Pyriculariaceae</taxon>
        <taxon>Pyricularia</taxon>
    </lineage>
</organism>
<evidence type="ECO:0000313" key="3">
    <source>
        <dbReference type="Proteomes" id="UP000294847"/>
    </source>
</evidence>
<dbReference type="AlphaFoldDB" id="A0A4P7NF34"/>
<reference evidence="2 3" key="1">
    <citation type="journal article" date="2019" name="Mol. Biol. Evol.">
        <title>Blast fungal genomes show frequent chromosomal changes, gene gains and losses, and effector gene turnover.</title>
        <authorList>
            <person name="Gomez Luciano L.B."/>
            <person name="Jason Tsai I."/>
            <person name="Chuma I."/>
            <person name="Tosa Y."/>
            <person name="Chen Y.H."/>
            <person name="Li J.Y."/>
            <person name="Li M.Y."/>
            <person name="Jade Lu M.Y."/>
            <person name="Nakayashiki H."/>
            <person name="Li W.H."/>
        </authorList>
    </citation>
    <scope>NUCLEOTIDE SEQUENCE [LARGE SCALE GENOMIC DNA]</scope>
    <source>
        <strain evidence="2">MZ5-1-6</strain>
    </source>
</reference>
<evidence type="ECO:0000313" key="2">
    <source>
        <dbReference type="EMBL" id="QBZ60485.1"/>
    </source>
</evidence>
<name>A0A4P7NF34_PYROR</name>
<protein>
    <submittedName>
        <fullName evidence="2">Uncharacterized protein</fullName>
    </submittedName>
</protein>
<dbReference type="EMBL" id="CP034207">
    <property type="protein sequence ID" value="QBZ60485.1"/>
    <property type="molecule type" value="Genomic_DNA"/>
</dbReference>